<proteinExistence type="inferred from homology"/>
<dbReference type="GO" id="GO:0004821">
    <property type="term" value="F:histidine-tRNA ligase activity"/>
    <property type="evidence" value="ECO:0007669"/>
    <property type="project" value="UniProtKB-UniRule"/>
</dbReference>
<evidence type="ECO:0000256" key="7">
    <source>
        <dbReference type="ARBA" id="ARBA00022840"/>
    </source>
</evidence>
<dbReference type="HOGENOM" id="CLU_025113_3_1_0"/>
<comment type="similarity">
    <text evidence="3">Belongs to the class-II aminoacyl-tRNA synthetase family. HisZ subfamily.</text>
</comment>
<dbReference type="SUPFAM" id="SSF55681">
    <property type="entry name" value="Class II aaRS and biotin synthetases"/>
    <property type="match status" value="1"/>
</dbReference>
<comment type="subunit">
    <text evidence="4">Heteromultimer composed of HisG and HisZ subunits.</text>
</comment>
<feature type="binding site" evidence="12">
    <location>
        <begin position="334"/>
        <end position="335"/>
    </location>
    <ligand>
        <name>L-histidine</name>
        <dbReference type="ChEBI" id="CHEBI:57595"/>
    </ligand>
</feature>
<feature type="binding site" evidence="12">
    <location>
        <position position="123"/>
    </location>
    <ligand>
        <name>L-histidine</name>
        <dbReference type="ChEBI" id="CHEBI:57595"/>
    </ligand>
</feature>
<dbReference type="InterPro" id="IPR004516">
    <property type="entry name" value="HisRS/HisZ"/>
</dbReference>
<dbReference type="Gene3D" id="3.40.50.800">
    <property type="entry name" value="Anticodon-binding domain"/>
    <property type="match status" value="1"/>
</dbReference>
<name>A7NN45_ROSCS</name>
<feature type="binding site" evidence="12">
    <location>
        <position position="127"/>
    </location>
    <ligand>
        <name>L-histidine</name>
        <dbReference type="ChEBI" id="CHEBI:57595"/>
    </ligand>
</feature>
<feature type="binding site" evidence="12">
    <location>
        <position position="109"/>
    </location>
    <ligand>
        <name>L-histidine</name>
        <dbReference type="ChEBI" id="CHEBI:57595"/>
    </ligand>
</feature>
<reference evidence="14 15" key="1">
    <citation type="submission" date="2007-08" db="EMBL/GenBank/DDBJ databases">
        <title>Complete sequence of Roseiflexus castenholzii DSM 13941.</title>
        <authorList>
            <consortium name="US DOE Joint Genome Institute"/>
            <person name="Copeland A."/>
            <person name="Lucas S."/>
            <person name="Lapidus A."/>
            <person name="Barry K."/>
            <person name="Glavina del Rio T."/>
            <person name="Dalin E."/>
            <person name="Tice H."/>
            <person name="Pitluck S."/>
            <person name="Thompson L.S."/>
            <person name="Brettin T."/>
            <person name="Bruce D."/>
            <person name="Detter J.C."/>
            <person name="Han C."/>
            <person name="Tapia R."/>
            <person name="Schmutz J."/>
            <person name="Larimer F."/>
            <person name="Land M."/>
            <person name="Hauser L."/>
            <person name="Kyrpides N."/>
            <person name="Mikhailova N."/>
            <person name="Bryant D.A."/>
            <person name="Hanada S."/>
            <person name="Tsukatani Y."/>
            <person name="Richardson P."/>
        </authorList>
    </citation>
    <scope>NUCLEOTIDE SEQUENCE [LARGE SCALE GENOMIC DNA]</scope>
    <source>
        <strain evidence="15">DSM 13941 / HLO8</strain>
    </source>
</reference>
<dbReference type="InterPro" id="IPR015807">
    <property type="entry name" value="His-tRNA-ligase"/>
</dbReference>
<dbReference type="PANTHER" id="PTHR43707">
    <property type="entry name" value="HISTIDYL-TRNA SYNTHETASE"/>
    <property type="match status" value="1"/>
</dbReference>
<evidence type="ECO:0000256" key="8">
    <source>
        <dbReference type="ARBA" id="ARBA00023146"/>
    </source>
</evidence>
<dbReference type="InterPro" id="IPR004154">
    <property type="entry name" value="Anticodon-bd"/>
</dbReference>
<evidence type="ECO:0000256" key="10">
    <source>
        <dbReference type="ARBA" id="ARBA00047639"/>
    </source>
</evidence>
<dbReference type="GO" id="GO:0000105">
    <property type="term" value="P:L-histidine biosynthetic process"/>
    <property type="evidence" value="ECO:0007669"/>
    <property type="project" value="UniProtKB-UniPathway"/>
</dbReference>
<dbReference type="Proteomes" id="UP000000263">
    <property type="component" value="Chromosome"/>
</dbReference>
<dbReference type="PROSITE" id="PS50862">
    <property type="entry name" value="AA_TRNA_LIGASE_II"/>
    <property type="match status" value="1"/>
</dbReference>
<keyword evidence="8 11" id="KW-0030">Aminoacyl-tRNA synthetase</keyword>
<dbReference type="OrthoDB" id="9800814at2"/>
<evidence type="ECO:0000256" key="12">
    <source>
        <dbReference type="PIRSR" id="PIRSR001549-1"/>
    </source>
</evidence>
<accession>A7NN45</accession>
<sequence>MGSNIDTVRGMRDVLPSEAAAQTAAAAAIERVLAAWGYEPVDLPIIEYRDLYLRKLGEELVGKVYEFNFNGRDLALRPEWTASVLRAYVGRMQDQPLPLRLRYAGPVFRNERPQRATYRQFTQVGVELIGGAAPRADAECLALACEGLAAAGVTHFTVRIGHIGLIRSLLAALGLSERAQGRLAWRLERLREHGAAAVRAEFDAPATALPLDPALLDGIDDQRAEALLLHALREIGVNLRFGTRPPEAIVGRLVRKLRRSESRDQIDRALQMLERLCRVEGDPNEAFGAAEEMLRDYAVTGLDELRAILRLAAAHGVALDRVRLDFGLGRGLHYYTGMIFEIYAGDGLQLCGGGRYDDLVSALGGRQPTPAVGFAYGLERVVAVASPVAAPSRPPVALVVATDDDVYPYALEVARLLRLRGHTAMTDVRMRGISGNLRDAARRGVRFVVVVGADECAQRCVVWRDLERHEEYRIALGDIPQAKE</sequence>
<dbReference type="NCBIfam" id="TIGR00443">
    <property type="entry name" value="hisZ_biosyn_reg"/>
    <property type="match status" value="1"/>
</dbReference>
<evidence type="ECO:0000256" key="4">
    <source>
        <dbReference type="ARBA" id="ARBA00011496"/>
    </source>
</evidence>
<dbReference type="InterPro" id="IPR045864">
    <property type="entry name" value="aa-tRNA-synth_II/BPL/LPL"/>
</dbReference>
<dbReference type="PANTHER" id="PTHR43707:SF1">
    <property type="entry name" value="HISTIDINE--TRNA LIGASE, MITOCHONDRIAL-RELATED"/>
    <property type="match status" value="1"/>
</dbReference>
<dbReference type="AlphaFoldDB" id="A7NN45"/>
<evidence type="ECO:0000256" key="3">
    <source>
        <dbReference type="ARBA" id="ARBA00005539"/>
    </source>
</evidence>
<dbReference type="GO" id="GO:0006427">
    <property type="term" value="P:histidyl-tRNA aminoacylation"/>
    <property type="evidence" value="ECO:0007669"/>
    <property type="project" value="UniProtKB-UniRule"/>
</dbReference>
<keyword evidence="7 11" id="KW-0067">ATP-binding</keyword>
<dbReference type="Pfam" id="PF03129">
    <property type="entry name" value="HGTP_anticodon"/>
    <property type="match status" value="1"/>
</dbReference>
<keyword evidence="5 11" id="KW-0963">Cytoplasm</keyword>
<evidence type="ECO:0000256" key="2">
    <source>
        <dbReference type="ARBA" id="ARBA00004667"/>
    </source>
</evidence>
<dbReference type="HAMAP" id="MF_00125">
    <property type="entry name" value="HisZ"/>
    <property type="match status" value="1"/>
</dbReference>
<dbReference type="CDD" id="cd00773">
    <property type="entry name" value="HisRS-like_core"/>
    <property type="match status" value="1"/>
</dbReference>
<dbReference type="GO" id="GO:0005737">
    <property type="term" value="C:cytoplasm"/>
    <property type="evidence" value="ECO:0007669"/>
    <property type="project" value="UniProtKB-SubCell"/>
</dbReference>
<dbReference type="Gene3D" id="3.30.930.10">
    <property type="entry name" value="Bira Bifunctional Protein, Domain 2"/>
    <property type="match status" value="1"/>
</dbReference>
<feature type="domain" description="Aminoacyl-transfer RNA synthetases class-II family profile" evidence="13">
    <location>
        <begin position="1"/>
        <end position="394"/>
    </location>
</feature>
<dbReference type="Pfam" id="PF13393">
    <property type="entry name" value="tRNA-synt_His"/>
    <property type="match status" value="2"/>
</dbReference>
<dbReference type="STRING" id="383372.Rcas_2915"/>
<comment type="subunit">
    <text evidence="11">Homodimer.</text>
</comment>
<dbReference type="UniPathway" id="UPA00031">
    <property type="reaction ID" value="UER00006"/>
</dbReference>
<keyword evidence="11" id="KW-0648">Protein biosynthesis</keyword>
<evidence type="ECO:0000313" key="15">
    <source>
        <dbReference type="Proteomes" id="UP000000263"/>
    </source>
</evidence>
<dbReference type="eggNOG" id="COG0124">
    <property type="taxonomic scope" value="Bacteria"/>
</dbReference>
<evidence type="ECO:0000256" key="6">
    <source>
        <dbReference type="ARBA" id="ARBA00022741"/>
    </source>
</evidence>
<evidence type="ECO:0000313" key="14">
    <source>
        <dbReference type="EMBL" id="ABU58977.1"/>
    </source>
</evidence>
<dbReference type="InterPro" id="IPR041715">
    <property type="entry name" value="HisRS-like_core"/>
</dbReference>
<feature type="binding site" evidence="12">
    <location>
        <begin position="79"/>
        <end position="81"/>
    </location>
    <ligand>
        <name>L-histidine</name>
        <dbReference type="ChEBI" id="CHEBI:57595"/>
    </ligand>
</feature>
<evidence type="ECO:0000256" key="11">
    <source>
        <dbReference type="HAMAP-Rule" id="MF_00127"/>
    </source>
</evidence>
<dbReference type="SUPFAM" id="SSF52954">
    <property type="entry name" value="Class II aaRS ABD-related"/>
    <property type="match status" value="1"/>
</dbReference>
<dbReference type="RefSeq" id="WP_012121401.1">
    <property type="nucleotide sequence ID" value="NC_009767.1"/>
</dbReference>
<evidence type="ECO:0000256" key="1">
    <source>
        <dbReference type="ARBA" id="ARBA00004496"/>
    </source>
</evidence>
<keyword evidence="11 14" id="KW-0436">Ligase</keyword>
<comment type="function">
    <text evidence="9">Required for the first step of histidine biosynthesis. May allow the feedback regulation of ATP phosphoribosyltransferase activity by histidine.</text>
</comment>
<dbReference type="InterPro" id="IPR004517">
    <property type="entry name" value="HisZ"/>
</dbReference>
<dbReference type="GO" id="GO:0005524">
    <property type="term" value="F:ATP binding"/>
    <property type="evidence" value="ECO:0007669"/>
    <property type="project" value="UniProtKB-UniRule"/>
</dbReference>
<dbReference type="EC" id="6.1.1.21" evidence="11"/>
<comment type="subcellular location">
    <subcellularLocation>
        <location evidence="1 11">Cytoplasm</location>
    </subcellularLocation>
</comment>
<evidence type="ECO:0000256" key="5">
    <source>
        <dbReference type="ARBA" id="ARBA00022490"/>
    </source>
</evidence>
<protein>
    <recommendedName>
        <fullName evidence="11">Histidine--tRNA ligase</fullName>
        <ecNumber evidence="11">6.1.1.21</ecNumber>
    </recommendedName>
    <alternativeName>
        <fullName evidence="11">Histidyl-tRNA synthetase</fullName>
        <shortName evidence="11">HisRS</shortName>
    </alternativeName>
</protein>
<keyword evidence="6 11" id="KW-0547">Nucleotide-binding</keyword>
<dbReference type="EMBL" id="CP000804">
    <property type="protein sequence ID" value="ABU58977.1"/>
    <property type="molecule type" value="Genomic_DNA"/>
</dbReference>
<dbReference type="InterPro" id="IPR036621">
    <property type="entry name" value="Anticodon-bd_dom_sf"/>
</dbReference>
<gene>
    <name evidence="11" type="primary">hisS</name>
    <name evidence="14" type="ordered locus">Rcas_2915</name>
</gene>
<dbReference type="InterPro" id="IPR006195">
    <property type="entry name" value="aa-tRNA-synth_II"/>
</dbReference>
<dbReference type="KEGG" id="rca:Rcas_2915"/>
<dbReference type="PIRSF" id="PIRSF001549">
    <property type="entry name" value="His-tRNA_synth"/>
    <property type="match status" value="1"/>
</dbReference>
<comment type="catalytic activity">
    <reaction evidence="10 11">
        <text>tRNA(His) + L-histidine + ATP = L-histidyl-tRNA(His) + AMP + diphosphate + H(+)</text>
        <dbReference type="Rhea" id="RHEA:17313"/>
        <dbReference type="Rhea" id="RHEA-COMP:9665"/>
        <dbReference type="Rhea" id="RHEA-COMP:9689"/>
        <dbReference type="ChEBI" id="CHEBI:15378"/>
        <dbReference type="ChEBI" id="CHEBI:30616"/>
        <dbReference type="ChEBI" id="CHEBI:33019"/>
        <dbReference type="ChEBI" id="CHEBI:57595"/>
        <dbReference type="ChEBI" id="CHEBI:78442"/>
        <dbReference type="ChEBI" id="CHEBI:78527"/>
        <dbReference type="ChEBI" id="CHEBI:456215"/>
        <dbReference type="EC" id="6.1.1.21"/>
    </reaction>
</comment>
<keyword evidence="15" id="KW-1185">Reference proteome</keyword>
<organism evidence="14 15">
    <name type="scientific">Roseiflexus castenholzii (strain DSM 13941 / HLO8)</name>
    <dbReference type="NCBI Taxonomy" id="383372"/>
    <lineage>
        <taxon>Bacteria</taxon>
        <taxon>Bacillati</taxon>
        <taxon>Chloroflexota</taxon>
        <taxon>Chloroflexia</taxon>
        <taxon>Chloroflexales</taxon>
        <taxon>Roseiflexineae</taxon>
        <taxon>Roseiflexaceae</taxon>
        <taxon>Roseiflexus</taxon>
    </lineage>
</organism>
<evidence type="ECO:0000256" key="9">
    <source>
        <dbReference type="ARBA" id="ARBA00025246"/>
    </source>
</evidence>
<comment type="pathway">
    <text evidence="2">Amino-acid biosynthesis; L-histidine biosynthesis; L-histidine from 5-phospho-alpha-D-ribose 1-diphosphate: step 1/9.</text>
</comment>
<evidence type="ECO:0000259" key="13">
    <source>
        <dbReference type="PROSITE" id="PS50862"/>
    </source>
</evidence>
<feature type="binding site" evidence="12">
    <location>
        <position position="330"/>
    </location>
    <ligand>
        <name>L-histidine</name>
        <dbReference type="ChEBI" id="CHEBI:57595"/>
    </ligand>
</feature>
<dbReference type="HAMAP" id="MF_00127">
    <property type="entry name" value="His_tRNA_synth"/>
    <property type="match status" value="1"/>
</dbReference>